<proteinExistence type="inferred from homology"/>
<dbReference type="PANTHER" id="PTHR30288:SF0">
    <property type="entry name" value="FLAGELLAR HOOK-ASSOCIATED PROTEIN 2"/>
    <property type="match status" value="1"/>
</dbReference>
<feature type="domain" description="Flagellar hook-associated protein 2 N-terminal" evidence="7">
    <location>
        <begin position="16"/>
        <end position="87"/>
    </location>
</feature>
<evidence type="ECO:0000313" key="8">
    <source>
        <dbReference type="EMBL" id="HHJ80667.1"/>
    </source>
</evidence>
<evidence type="ECO:0000256" key="3">
    <source>
        <dbReference type="ARBA" id="ARBA00011255"/>
    </source>
</evidence>
<feature type="non-terminal residue" evidence="8">
    <location>
        <position position="88"/>
    </location>
</feature>
<keyword evidence="8" id="KW-0282">Flagellum</keyword>
<dbReference type="GO" id="GO:0009424">
    <property type="term" value="C:bacterial-type flagellum hook"/>
    <property type="evidence" value="ECO:0007669"/>
    <property type="project" value="InterPro"/>
</dbReference>
<name>A0A832J8W1_9GAMM</name>
<keyword evidence="8" id="KW-0969">Cilium</keyword>
<comment type="subunit">
    <text evidence="3">Homopentamer.</text>
</comment>
<accession>A0A832J8W1</accession>
<dbReference type="InterPro" id="IPR040026">
    <property type="entry name" value="FliD"/>
</dbReference>
<dbReference type="GO" id="GO:0071973">
    <property type="term" value="P:bacterial-type flagellum-dependent cell motility"/>
    <property type="evidence" value="ECO:0007669"/>
    <property type="project" value="TreeGrafter"/>
</dbReference>
<evidence type="ECO:0000256" key="6">
    <source>
        <dbReference type="ARBA" id="ARBA00033192"/>
    </source>
</evidence>
<protein>
    <recommendedName>
        <fullName evidence="6">Filament cap protein</fullName>
    </recommendedName>
    <alternativeName>
        <fullName evidence="5">Flagellar cap protein</fullName>
    </alternativeName>
</protein>
<comment type="similarity">
    <text evidence="2">Belongs to the FliD family.</text>
</comment>
<dbReference type="GO" id="GO:0009421">
    <property type="term" value="C:bacterial-type flagellum filament cap"/>
    <property type="evidence" value="ECO:0007669"/>
    <property type="project" value="InterPro"/>
</dbReference>
<sequence>MASFGFGTITSQGVGSSLDVAGIVRQLMQIERVPLEKLVAQQSSFDAKISALGSIKSSLSSLQTSLAGLTTGNSILANKADSSDTTII</sequence>
<comment type="caution">
    <text evidence="8">The sequence shown here is derived from an EMBL/GenBank/DDBJ whole genome shotgun (WGS) entry which is preliminary data.</text>
</comment>
<dbReference type="Pfam" id="PF02465">
    <property type="entry name" value="FliD_N"/>
    <property type="match status" value="1"/>
</dbReference>
<dbReference type="InterPro" id="IPR003481">
    <property type="entry name" value="FliD_N"/>
</dbReference>
<evidence type="ECO:0000256" key="2">
    <source>
        <dbReference type="ARBA" id="ARBA00009764"/>
    </source>
</evidence>
<dbReference type="Proteomes" id="UP000885832">
    <property type="component" value="Unassembled WGS sequence"/>
</dbReference>
<dbReference type="EMBL" id="DRNF01000217">
    <property type="protein sequence ID" value="HHJ80667.1"/>
    <property type="molecule type" value="Genomic_DNA"/>
</dbReference>
<gene>
    <name evidence="8" type="ORF">ENJ65_03440</name>
</gene>
<reference evidence="8" key="1">
    <citation type="journal article" date="2020" name="mSystems">
        <title>Genome- and Community-Level Interaction Insights into Carbon Utilization and Element Cycling Functions of Hydrothermarchaeota in Hydrothermal Sediment.</title>
        <authorList>
            <person name="Zhou Z."/>
            <person name="Liu Y."/>
            <person name="Xu W."/>
            <person name="Pan J."/>
            <person name="Luo Z.H."/>
            <person name="Li M."/>
        </authorList>
    </citation>
    <scope>NUCLEOTIDE SEQUENCE [LARGE SCALE GENOMIC DNA]</scope>
    <source>
        <strain evidence="8">HyVt-505</strain>
    </source>
</reference>
<evidence type="ECO:0000259" key="7">
    <source>
        <dbReference type="Pfam" id="PF02465"/>
    </source>
</evidence>
<organism evidence="8">
    <name type="scientific">Candidatus Tenderia electrophaga</name>
    <dbReference type="NCBI Taxonomy" id="1748243"/>
    <lineage>
        <taxon>Bacteria</taxon>
        <taxon>Pseudomonadati</taxon>
        <taxon>Pseudomonadota</taxon>
        <taxon>Gammaproteobacteria</taxon>
        <taxon>Candidatus Tenderiales</taxon>
        <taxon>Candidatus Tenderiaceae</taxon>
        <taxon>Candidatus Tenderia</taxon>
    </lineage>
</organism>
<keyword evidence="8" id="KW-0966">Cell projection</keyword>
<keyword evidence="4" id="KW-0975">Bacterial flagellum</keyword>
<dbReference type="PANTHER" id="PTHR30288">
    <property type="entry name" value="FLAGELLAR CAP/ASSEMBLY PROTEIN FLID"/>
    <property type="match status" value="1"/>
</dbReference>
<evidence type="ECO:0000256" key="1">
    <source>
        <dbReference type="ARBA" id="ARBA00004365"/>
    </source>
</evidence>
<dbReference type="AlphaFoldDB" id="A0A832J8W1"/>
<evidence type="ECO:0000256" key="5">
    <source>
        <dbReference type="ARBA" id="ARBA00033074"/>
    </source>
</evidence>
<comment type="subcellular location">
    <subcellularLocation>
        <location evidence="1">Bacterial flagellum</location>
    </subcellularLocation>
</comment>
<evidence type="ECO:0000256" key="4">
    <source>
        <dbReference type="ARBA" id="ARBA00023143"/>
    </source>
</evidence>